<comment type="caution">
    <text evidence="1">The sequence shown here is derived from an EMBL/GenBank/DDBJ whole genome shotgun (WGS) entry which is preliminary data.</text>
</comment>
<protein>
    <submittedName>
        <fullName evidence="1">Uncharacterized protein</fullName>
    </submittedName>
</protein>
<evidence type="ECO:0000313" key="1">
    <source>
        <dbReference type="EMBL" id="KAK2641661.1"/>
    </source>
</evidence>
<accession>A0AAD9TTJ2</accession>
<keyword evidence="2" id="KW-1185">Reference proteome</keyword>
<proteinExistence type="predicted"/>
<organism evidence="1 2">
    <name type="scientific">Dipteronia dyeriana</name>
    <dbReference type="NCBI Taxonomy" id="168575"/>
    <lineage>
        <taxon>Eukaryota</taxon>
        <taxon>Viridiplantae</taxon>
        <taxon>Streptophyta</taxon>
        <taxon>Embryophyta</taxon>
        <taxon>Tracheophyta</taxon>
        <taxon>Spermatophyta</taxon>
        <taxon>Magnoliopsida</taxon>
        <taxon>eudicotyledons</taxon>
        <taxon>Gunneridae</taxon>
        <taxon>Pentapetalae</taxon>
        <taxon>rosids</taxon>
        <taxon>malvids</taxon>
        <taxon>Sapindales</taxon>
        <taxon>Sapindaceae</taxon>
        <taxon>Hippocastanoideae</taxon>
        <taxon>Acereae</taxon>
        <taxon>Dipteronia</taxon>
    </lineage>
</organism>
<sequence length="78" mass="8309">MEISREVFGFDFESVVGFRRAVAVDGTEIGASNNEDLGIGGGPDDTVFVGRGGGEKDRAASNDGRRESVQLHAVVLRR</sequence>
<dbReference type="AlphaFoldDB" id="A0AAD9TTJ2"/>
<dbReference type="EMBL" id="JANJYI010000007">
    <property type="protein sequence ID" value="KAK2641661.1"/>
    <property type="molecule type" value="Genomic_DNA"/>
</dbReference>
<dbReference type="Proteomes" id="UP001280121">
    <property type="component" value="Unassembled WGS sequence"/>
</dbReference>
<reference evidence="1" key="1">
    <citation type="journal article" date="2023" name="Plant J.">
        <title>Genome sequences and population genomics provide insights into the demographic history, inbreeding, and mutation load of two 'living fossil' tree species of Dipteronia.</title>
        <authorList>
            <person name="Feng Y."/>
            <person name="Comes H.P."/>
            <person name="Chen J."/>
            <person name="Zhu S."/>
            <person name="Lu R."/>
            <person name="Zhang X."/>
            <person name="Li P."/>
            <person name="Qiu J."/>
            <person name="Olsen K.M."/>
            <person name="Qiu Y."/>
        </authorList>
    </citation>
    <scope>NUCLEOTIDE SEQUENCE</scope>
    <source>
        <strain evidence="1">KIB01</strain>
    </source>
</reference>
<gene>
    <name evidence="1" type="ORF">Ddye_023424</name>
</gene>
<name>A0AAD9TTJ2_9ROSI</name>
<evidence type="ECO:0000313" key="2">
    <source>
        <dbReference type="Proteomes" id="UP001280121"/>
    </source>
</evidence>